<name>A0A512RFT6_9BACT</name>
<keyword evidence="4" id="KW-1185">Reference proteome</keyword>
<evidence type="ECO:0000256" key="1">
    <source>
        <dbReference type="SAM" id="Phobius"/>
    </source>
</evidence>
<dbReference type="SUPFAM" id="SSF117281">
    <property type="entry name" value="Kelch motif"/>
    <property type="match status" value="1"/>
</dbReference>
<evidence type="ECO:0000256" key="2">
    <source>
        <dbReference type="SAM" id="SignalP"/>
    </source>
</evidence>
<dbReference type="Gene3D" id="1.10.10.10">
    <property type="entry name" value="Winged helix-like DNA-binding domain superfamily/Winged helix DNA-binding domain"/>
    <property type="match status" value="1"/>
</dbReference>
<dbReference type="AlphaFoldDB" id="A0A512RFT6"/>
<accession>A0A512RFT6</accession>
<proteinExistence type="predicted"/>
<keyword evidence="1" id="KW-0472">Membrane</keyword>
<dbReference type="EMBL" id="BKAU01000001">
    <property type="protein sequence ID" value="GEP94561.1"/>
    <property type="molecule type" value="Genomic_DNA"/>
</dbReference>
<evidence type="ECO:0000313" key="4">
    <source>
        <dbReference type="Proteomes" id="UP000321436"/>
    </source>
</evidence>
<keyword evidence="2" id="KW-0732">Signal</keyword>
<dbReference type="InterPro" id="IPR015915">
    <property type="entry name" value="Kelch-typ_b-propeller"/>
</dbReference>
<reference evidence="3 4" key="1">
    <citation type="submission" date="2019-07" db="EMBL/GenBank/DDBJ databases">
        <title>Whole genome shotgun sequence of Chitinophaga cymbidii NBRC 109752.</title>
        <authorList>
            <person name="Hosoyama A."/>
            <person name="Uohara A."/>
            <person name="Ohji S."/>
            <person name="Ichikawa N."/>
        </authorList>
    </citation>
    <scope>NUCLEOTIDE SEQUENCE [LARGE SCALE GENOMIC DNA]</scope>
    <source>
        <strain evidence="3 4">NBRC 109752</strain>
    </source>
</reference>
<organism evidence="3 4">
    <name type="scientific">Chitinophaga cymbidii</name>
    <dbReference type="NCBI Taxonomy" id="1096750"/>
    <lineage>
        <taxon>Bacteria</taxon>
        <taxon>Pseudomonadati</taxon>
        <taxon>Bacteroidota</taxon>
        <taxon>Chitinophagia</taxon>
        <taxon>Chitinophagales</taxon>
        <taxon>Chitinophagaceae</taxon>
        <taxon>Chitinophaga</taxon>
    </lineage>
</organism>
<dbReference type="InterPro" id="IPR051677">
    <property type="entry name" value="AfsR-DnrI-RedD_regulator"/>
</dbReference>
<dbReference type="Gene3D" id="2.120.10.80">
    <property type="entry name" value="Kelch-type beta propeller"/>
    <property type="match status" value="1"/>
</dbReference>
<dbReference type="Proteomes" id="UP000321436">
    <property type="component" value="Unassembled WGS sequence"/>
</dbReference>
<dbReference type="OrthoDB" id="1110630at2"/>
<dbReference type="GO" id="GO:0006355">
    <property type="term" value="P:regulation of DNA-templated transcription"/>
    <property type="evidence" value="ECO:0007669"/>
    <property type="project" value="TreeGrafter"/>
</dbReference>
<dbReference type="GO" id="GO:0003677">
    <property type="term" value="F:DNA binding"/>
    <property type="evidence" value="ECO:0007669"/>
    <property type="project" value="TreeGrafter"/>
</dbReference>
<keyword evidence="1" id="KW-0812">Transmembrane</keyword>
<keyword evidence="1" id="KW-1133">Transmembrane helix</keyword>
<dbReference type="PANTHER" id="PTHR35807">
    <property type="entry name" value="TRANSCRIPTIONAL REGULATOR REDD-RELATED"/>
    <property type="match status" value="1"/>
</dbReference>
<dbReference type="RefSeq" id="WP_146858076.1">
    <property type="nucleotide sequence ID" value="NZ_BKAU01000001.1"/>
</dbReference>
<feature type="transmembrane region" description="Helical" evidence="1">
    <location>
        <begin position="547"/>
        <end position="567"/>
    </location>
</feature>
<evidence type="ECO:0000313" key="3">
    <source>
        <dbReference type="EMBL" id="GEP94561.1"/>
    </source>
</evidence>
<sequence length="824" mass="94944">MRKYFYCLIYIILSVQAASGQSHGLEFSSHEVVPEKRTSLNLTPVDPVCLRNVAEISFDLMLRPNQETYFGYVMRLLTSDHQNIDLVYNQRLATFNFVVGEIIIGSFVIDSAQIFRSWNRFRFRFDEKKKEASFYYNDQLVSRGRLVLSPAPCCRVFFGTNSFEGYQTLDVPPMRIKDIRIKEDGQLRYYYPLSESAGTVAKDQVEQRTAQVKNPIWVKPRHQHWEQVAAFETTGAPSTAFDKKREILYIITTDSLYQLSLRNMTLSGKPYARSREILPAGNQSVYDHHHDKLYNFYIDERKVSTYDSLQRTWDSAFASTELTEYWQANKFLSPRDSSLYIVCGYGQLRYKNLVQRYHFPSRQWTVVPTRGDTLMPRYLAALGLNETNDTAFIMGGYGSNTGDQAVNPRYNYELTAYSIADSTFHLRYRLPEPTRQFCFANSLVIDSAAQEYYALIYPNNQFNSSLQLIRGSLHKPEYQLIGDSIPYSFYDIRSFADLFYAAVNQKLIAVTLYHSKDEISSVKVYTLDFPPNPAEPAAVTATGGRGYWFYLLAGIGLVAVLGVVWLARKRKPAKQATPLLFEEEEVKSPDTSAIYLFGQFEVFDREGHDITKQFTPLLKELFLLLLVHSMKDGKGIATEELYDILWNDKLPKDARNNFSVNIVKLKAILEKIGEFHIGRESGKWKLEALQEHIYIDYAQYIQLLNTPSINGLLSIVHRGAFLRTTHYEWLDPLKFDISVQVIDILLKYAAAADPHTEAELIVKITNAIFHFDNLNEEALLYKCKSLIHLGRHSMAKETYEKFAKEYRESYGQDFGKSFIGITQH</sequence>
<comment type="caution">
    <text evidence="3">The sequence shown here is derived from an EMBL/GenBank/DDBJ whole genome shotgun (WGS) entry which is preliminary data.</text>
</comment>
<dbReference type="InterPro" id="IPR036388">
    <property type="entry name" value="WH-like_DNA-bd_sf"/>
</dbReference>
<feature type="chain" id="PRO_5021932213" description="DNA-binding transcriptional activator" evidence="2">
    <location>
        <begin position="18"/>
        <end position="824"/>
    </location>
</feature>
<dbReference type="PANTHER" id="PTHR35807:SF1">
    <property type="entry name" value="TRANSCRIPTIONAL REGULATOR REDD"/>
    <property type="match status" value="1"/>
</dbReference>
<gene>
    <name evidence="3" type="ORF">CCY01nite_08210</name>
</gene>
<feature type="signal peptide" evidence="2">
    <location>
        <begin position="1"/>
        <end position="17"/>
    </location>
</feature>
<evidence type="ECO:0008006" key="5">
    <source>
        <dbReference type="Google" id="ProtNLM"/>
    </source>
</evidence>
<protein>
    <recommendedName>
        <fullName evidence="5">DNA-binding transcriptional activator</fullName>
    </recommendedName>
</protein>